<name>A0A6H0D9I2_9CAUD</name>
<evidence type="ECO:0000313" key="2">
    <source>
        <dbReference type="Proteomes" id="UP000502959"/>
    </source>
</evidence>
<gene>
    <name evidence="1" type="ORF">SSEM1_gp45</name>
</gene>
<sequence>MLTTSCSVSPATKIVDTSCTSFSLILLSKKEIPILTAETKRQILTHNLVYEQKCLPPKSGKQPE</sequence>
<evidence type="ECO:0000313" key="1">
    <source>
        <dbReference type="EMBL" id="QIS79366.1"/>
    </source>
</evidence>
<organism evidence="1 2">
    <name type="scientific">Pantoea phage vB_PagM_SSEM1</name>
    <dbReference type="NCBI Taxonomy" id="2721760"/>
    <lineage>
        <taxon>Viruses</taxon>
        <taxon>Duplodnaviria</taxon>
        <taxon>Heunggongvirae</taxon>
        <taxon>Uroviricota</taxon>
        <taxon>Caudoviricetes</taxon>
        <taxon>Chaseviridae</taxon>
        <taxon>Cleopatravirinae</taxon>
        <taxon>Loessnervirus</taxon>
        <taxon>Loessnervirus SSEM1</taxon>
    </lineage>
</organism>
<proteinExistence type="predicted"/>
<protein>
    <submittedName>
        <fullName evidence="1">Uncharacterized protein</fullName>
    </submittedName>
</protein>
<keyword evidence="2" id="KW-1185">Reference proteome</keyword>
<reference evidence="1 2" key="1">
    <citation type="submission" date="2020-03" db="EMBL/GenBank/DDBJ databases">
        <title>Complete genome sequence of Pantoea agglomerans bacteriophage vB_PagM_SSEM1.</title>
        <authorList>
            <person name="Truncaite L."/>
            <person name="Alijosius L."/>
            <person name="Petrauskaite E."/>
            <person name="Simoliunas E."/>
        </authorList>
    </citation>
    <scope>NUCLEOTIDE SEQUENCE [LARGE SCALE GENOMIC DNA]</scope>
</reference>
<dbReference type="Proteomes" id="UP000502959">
    <property type="component" value="Segment"/>
</dbReference>
<dbReference type="EMBL" id="MT230534">
    <property type="protein sequence ID" value="QIS79366.1"/>
    <property type="molecule type" value="Genomic_DNA"/>
</dbReference>
<accession>A0A6H0D9I2</accession>